<proteinExistence type="predicted"/>
<accession>A0ABN2XMY8</accession>
<sequence>MHTSLTPTALAELRERRPYPAVSLTLPTHRRSPDNAQDAVRLRNVLAEAERQLEQDPGVTRAAREEIRGQLAAAVDETDLVHALDGLVIFATVGEHHVYALPRAVPERVVLADSFLTRNLVAAYAAQRPYWVLSLAADRVTLWSGSGRHVTESAADGFPMTRSPANPDVEREERIGDTPSTFNDEEVRHFLRDADAALRDVLAEDPRPLYATGEDAALALLADAGTAAATALHIRHGGLAQGPPDAVVRAVAPALAAEARRETGAAIEALDEARGRRAFAGGVDEVWAKVSDARIHRLVVEENYRVTVRSTDDDHLVPAEDDDPRARADIVDEIVEKALDTGAEVTFVPDDALADNGRIAAVLRY</sequence>
<keyword evidence="3" id="KW-1185">Reference proteome</keyword>
<dbReference type="InterPro" id="IPR041289">
    <property type="entry name" value="Bact_RF_family3"/>
</dbReference>
<feature type="region of interest" description="Disordered" evidence="1">
    <location>
        <begin position="154"/>
        <end position="181"/>
    </location>
</feature>
<dbReference type="Gene3D" id="3.30.1330.30">
    <property type="match status" value="1"/>
</dbReference>
<dbReference type="Proteomes" id="UP001500443">
    <property type="component" value="Unassembled WGS sequence"/>
</dbReference>
<evidence type="ECO:0008006" key="4">
    <source>
        <dbReference type="Google" id="ProtNLM"/>
    </source>
</evidence>
<evidence type="ECO:0000256" key="1">
    <source>
        <dbReference type="SAM" id="MobiDB-lite"/>
    </source>
</evidence>
<protein>
    <recommendedName>
        <fullName evidence="4">Chemotaxis protein</fullName>
    </recommendedName>
</protein>
<comment type="caution">
    <text evidence="2">The sequence shown here is derived from an EMBL/GenBank/DDBJ whole genome shotgun (WGS) entry which is preliminary data.</text>
</comment>
<name>A0ABN2XMY8_9ACTN</name>
<evidence type="ECO:0000313" key="3">
    <source>
        <dbReference type="Proteomes" id="UP001500443"/>
    </source>
</evidence>
<dbReference type="InterPro" id="IPR029064">
    <property type="entry name" value="Ribosomal_eL30-like_sf"/>
</dbReference>
<dbReference type="RefSeq" id="WP_344288628.1">
    <property type="nucleotide sequence ID" value="NZ_BAAAPF010000019.1"/>
</dbReference>
<reference evidence="2 3" key="1">
    <citation type="journal article" date="2019" name="Int. J. Syst. Evol. Microbiol.">
        <title>The Global Catalogue of Microorganisms (GCM) 10K type strain sequencing project: providing services to taxonomists for standard genome sequencing and annotation.</title>
        <authorList>
            <consortium name="The Broad Institute Genomics Platform"/>
            <consortium name="The Broad Institute Genome Sequencing Center for Infectious Disease"/>
            <person name="Wu L."/>
            <person name="Ma J."/>
        </authorList>
    </citation>
    <scope>NUCLEOTIDE SEQUENCE [LARGE SCALE GENOMIC DNA]</scope>
    <source>
        <strain evidence="2 3">JCM 15481</strain>
    </source>
</reference>
<gene>
    <name evidence="2" type="ORF">GCM10009802_12080</name>
</gene>
<dbReference type="Pfam" id="PF18845">
    <property type="entry name" value="baeRF_family3"/>
    <property type="match status" value="1"/>
</dbReference>
<dbReference type="EMBL" id="BAAAPF010000019">
    <property type="protein sequence ID" value="GAA2113390.1"/>
    <property type="molecule type" value="Genomic_DNA"/>
</dbReference>
<organism evidence="2 3">
    <name type="scientific">Streptomyces synnematoformans</name>
    <dbReference type="NCBI Taxonomy" id="415721"/>
    <lineage>
        <taxon>Bacteria</taxon>
        <taxon>Bacillati</taxon>
        <taxon>Actinomycetota</taxon>
        <taxon>Actinomycetes</taxon>
        <taxon>Kitasatosporales</taxon>
        <taxon>Streptomycetaceae</taxon>
        <taxon>Streptomyces</taxon>
    </lineage>
</organism>
<evidence type="ECO:0000313" key="2">
    <source>
        <dbReference type="EMBL" id="GAA2113390.1"/>
    </source>
</evidence>